<reference evidence="2" key="1">
    <citation type="journal article" date="2020" name="Stud. Mycol.">
        <title>101 Dothideomycetes genomes: a test case for predicting lifestyles and emergence of pathogens.</title>
        <authorList>
            <person name="Haridas S."/>
            <person name="Albert R."/>
            <person name="Binder M."/>
            <person name="Bloem J."/>
            <person name="Labutti K."/>
            <person name="Salamov A."/>
            <person name="Andreopoulos B."/>
            <person name="Baker S."/>
            <person name="Barry K."/>
            <person name="Bills G."/>
            <person name="Bluhm B."/>
            <person name="Cannon C."/>
            <person name="Castanera R."/>
            <person name="Culley D."/>
            <person name="Daum C."/>
            <person name="Ezra D."/>
            <person name="Gonzalez J."/>
            <person name="Henrissat B."/>
            <person name="Kuo A."/>
            <person name="Liang C."/>
            <person name="Lipzen A."/>
            <person name="Lutzoni F."/>
            <person name="Magnuson J."/>
            <person name="Mondo S."/>
            <person name="Nolan M."/>
            <person name="Ohm R."/>
            <person name="Pangilinan J."/>
            <person name="Park H.-J."/>
            <person name="Ramirez L."/>
            <person name="Alfaro M."/>
            <person name="Sun H."/>
            <person name="Tritt A."/>
            <person name="Yoshinaga Y."/>
            <person name="Zwiers L.-H."/>
            <person name="Turgeon B."/>
            <person name="Goodwin S."/>
            <person name="Spatafora J."/>
            <person name="Crous P."/>
            <person name="Grigoriev I."/>
        </authorList>
    </citation>
    <scope>NUCLEOTIDE SEQUENCE</scope>
    <source>
        <strain evidence="2">CBS 627.86</strain>
    </source>
</reference>
<dbReference type="EMBL" id="ML977336">
    <property type="protein sequence ID" value="KAF2110882.1"/>
    <property type="molecule type" value="Genomic_DNA"/>
</dbReference>
<dbReference type="AlphaFoldDB" id="A0A6A5YUR2"/>
<organism evidence="2 3">
    <name type="scientific">Lophiotrema nucula</name>
    <dbReference type="NCBI Taxonomy" id="690887"/>
    <lineage>
        <taxon>Eukaryota</taxon>
        <taxon>Fungi</taxon>
        <taxon>Dikarya</taxon>
        <taxon>Ascomycota</taxon>
        <taxon>Pezizomycotina</taxon>
        <taxon>Dothideomycetes</taxon>
        <taxon>Pleosporomycetidae</taxon>
        <taxon>Pleosporales</taxon>
        <taxon>Lophiotremataceae</taxon>
        <taxon>Lophiotrema</taxon>
    </lineage>
</organism>
<gene>
    <name evidence="2" type="ORF">BDV96DRAFT_583099</name>
</gene>
<protein>
    <submittedName>
        <fullName evidence="2">Uncharacterized protein</fullName>
    </submittedName>
</protein>
<keyword evidence="3" id="KW-1185">Reference proteome</keyword>
<evidence type="ECO:0000256" key="1">
    <source>
        <dbReference type="SAM" id="MobiDB-lite"/>
    </source>
</evidence>
<feature type="compositionally biased region" description="Basic residues" evidence="1">
    <location>
        <begin position="43"/>
        <end position="57"/>
    </location>
</feature>
<accession>A0A6A5YUR2</accession>
<feature type="region of interest" description="Disordered" evidence="1">
    <location>
        <begin position="19"/>
        <end position="61"/>
    </location>
</feature>
<proteinExistence type="predicted"/>
<evidence type="ECO:0000313" key="2">
    <source>
        <dbReference type="EMBL" id="KAF2110882.1"/>
    </source>
</evidence>
<sequence length="85" mass="9968">MLLIIVFHLGRVLRGPESEFPKLSRKEKKALNQAKKEGELRKRGQKQHNRSRRSSRRKTNDTFEEVELTFTGGREEAGVWTIRGY</sequence>
<dbReference type="Proteomes" id="UP000799770">
    <property type="component" value="Unassembled WGS sequence"/>
</dbReference>
<name>A0A6A5YUR2_9PLEO</name>
<evidence type="ECO:0000313" key="3">
    <source>
        <dbReference type="Proteomes" id="UP000799770"/>
    </source>
</evidence>